<organism evidence="2 3">
    <name type="scientific">Spirosoma fluviale</name>
    <dbReference type="NCBI Taxonomy" id="1597977"/>
    <lineage>
        <taxon>Bacteria</taxon>
        <taxon>Pseudomonadati</taxon>
        <taxon>Bacteroidota</taxon>
        <taxon>Cytophagia</taxon>
        <taxon>Cytophagales</taxon>
        <taxon>Cytophagaceae</taxon>
        <taxon>Spirosoma</taxon>
    </lineage>
</organism>
<dbReference type="PANTHER" id="PTHR12526:SF637">
    <property type="entry name" value="GLYCOSYLTRANSFERASE EPSF-RELATED"/>
    <property type="match status" value="1"/>
</dbReference>
<sequence>MRVTLLSTYQSFGGAAVAATRLHRALQKYPASLATQPVGSVESTMLIGTPNRLDTHKPAPGVSFLANNFLAEQTAFGRFVAERLAFLPYERDPSVRFQFSPARFGAGLTFHPAIQQTDVIHLHWINFGFLSLNGLRALIDLGKPIVWTLHDQWAFTGGCHYTHGCPNFQTHCHHCPYLKKPEAQDLSYQVFEKKMRLFANSNIHFVSPSRWLADEGRSSTLLGNFPFTVIPNTVDQTLYRPIDRSEAAHQLDLLDTGKPRLLFGSANITDTRKGFRYFAEALTLLHKQHPALTPEILVFGKGRSYLLNELPYPVRHLGLLTTEEDIVAAYNAADALVVPSLEDNLPNTVVEAMACGTPAVGFRTGGIPEMIDHQTNGYLADVGSAQQLADGLAFILTHPDANTLRQNARQSAEARFSEDVVAGQHVELYSQLLELGARSEE</sequence>
<protein>
    <submittedName>
        <fullName evidence="2">Glycosyltransferase involved in cell wall bisynthesis</fullName>
    </submittedName>
</protein>
<dbReference type="RefSeq" id="WP_097127595.1">
    <property type="nucleotide sequence ID" value="NZ_OCNH01000003.1"/>
</dbReference>
<dbReference type="PANTHER" id="PTHR12526">
    <property type="entry name" value="GLYCOSYLTRANSFERASE"/>
    <property type="match status" value="1"/>
</dbReference>
<keyword evidence="3" id="KW-1185">Reference proteome</keyword>
<reference evidence="3" key="1">
    <citation type="submission" date="2017-09" db="EMBL/GenBank/DDBJ databases">
        <authorList>
            <person name="Varghese N."/>
            <person name="Submissions S."/>
        </authorList>
    </citation>
    <scope>NUCLEOTIDE SEQUENCE [LARGE SCALE GENOMIC DNA]</scope>
    <source>
        <strain evidence="3">DSM 29961</strain>
    </source>
</reference>
<dbReference type="Gene3D" id="3.40.50.2000">
    <property type="entry name" value="Glycogen Phosphorylase B"/>
    <property type="match status" value="2"/>
</dbReference>
<gene>
    <name evidence="2" type="ORF">SAMN06269250_3910</name>
</gene>
<dbReference type="Proteomes" id="UP000219452">
    <property type="component" value="Unassembled WGS sequence"/>
</dbReference>
<dbReference type="GO" id="GO:0016757">
    <property type="term" value="F:glycosyltransferase activity"/>
    <property type="evidence" value="ECO:0007669"/>
    <property type="project" value="UniProtKB-ARBA"/>
</dbReference>
<feature type="domain" description="Glycosyltransferase subfamily 4-like N-terminal" evidence="1">
    <location>
        <begin position="107"/>
        <end position="235"/>
    </location>
</feature>
<dbReference type="SUPFAM" id="SSF53756">
    <property type="entry name" value="UDP-Glycosyltransferase/glycogen phosphorylase"/>
    <property type="match status" value="1"/>
</dbReference>
<evidence type="ECO:0000259" key="1">
    <source>
        <dbReference type="Pfam" id="PF13439"/>
    </source>
</evidence>
<evidence type="ECO:0000313" key="3">
    <source>
        <dbReference type="Proteomes" id="UP000219452"/>
    </source>
</evidence>
<dbReference type="InterPro" id="IPR028098">
    <property type="entry name" value="Glyco_trans_4-like_N"/>
</dbReference>
<dbReference type="Pfam" id="PF13439">
    <property type="entry name" value="Glyco_transf_4"/>
    <property type="match status" value="1"/>
</dbReference>
<dbReference type="CDD" id="cd03825">
    <property type="entry name" value="GT4_WcaC-like"/>
    <property type="match status" value="1"/>
</dbReference>
<evidence type="ECO:0000313" key="2">
    <source>
        <dbReference type="EMBL" id="SOD92302.1"/>
    </source>
</evidence>
<accession>A0A286GA22</accession>
<dbReference type="AlphaFoldDB" id="A0A286GA22"/>
<dbReference type="Pfam" id="PF13692">
    <property type="entry name" value="Glyco_trans_1_4"/>
    <property type="match status" value="1"/>
</dbReference>
<keyword evidence="2" id="KW-0808">Transferase</keyword>
<proteinExistence type="predicted"/>
<dbReference type="EMBL" id="OCNH01000003">
    <property type="protein sequence ID" value="SOD92302.1"/>
    <property type="molecule type" value="Genomic_DNA"/>
</dbReference>
<dbReference type="OrthoDB" id="9768685at2"/>
<name>A0A286GA22_9BACT</name>